<dbReference type="EMBL" id="QRDP01000004">
    <property type="protein sequence ID" value="RED17058.1"/>
    <property type="molecule type" value="Genomic_DNA"/>
</dbReference>
<evidence type="ECO:0008006" key="5">
    <source>
        <dbReference type="Google" id="ProtNLM"/>
    </source>
</evidence>
<keyword evidence="4" id="KW-1185">Reference proteome</keyword>
<evidence type="ECO:0000313" key="3">
    <source>
        <dbReference type="EMBL" id="RED17058.1"/>
    </source>
</evidence>
<dbReference type="OrthoDB" id="7432270at2"/>
<feature type="compositionally biased region" description="Basic and acidic residues" evidence="1">
    <location>
        <begin position="289"/>
        <end position="303"/>
    </location>
</feature>
<feature type="region of interest" description="Disordered" evidence="1">
    <location>
        <begin position="289"/>
        <end position="309"/>
    </location>
</feature>
<keyword evidence="2" id="KW-0812">Transmembrane</keyword>
<name>A0A3D9FHC8_9SPHN</name>
<dbReference type="Proteomes" id="UP000256310">
    <property type="component" value="Unassembled WGS sequence"/>
</dbReference>
<comment type="caution">
    <text evidence="3">The sequence shown here is derived from an EMBL/GenBank/DDBJ whole genome shotgun (WGS) entry which is preliminary data.</text>
</comment>
<evidence type="ECO:0000256" key="1">
    <source>
        <dbReference type="SAM" id="MobiDB-lite"/>
    </source>
</evidence>
<protein>
    <recommendedName>
        <fullName evidence="5">Inner membrane protein</fullName>
    </recommendedName>
</protein>
<dbReference type="AlphaFoldDB" id="A0A3D9FHC8"/>
<reference evidence="3 4" key="1">
    <citation type="submission" date="2018-07" db="EMBL/GenBank/DDBJ databases">
        <title>Genomic Encyclopedia of Type Strains, Phase IV (KMG-IV): sequencing the most valuable type-strain genomes for metagenomic binning, comparative biology and taxonomic classification.</title>
        <authorList>
            <person name="Goeker M."/>
        </authorList>
    </citation>
    <scope>NUCLEOTIDE SEQUENCE [LARGE SCALE GENOMIC DNA]</scope>
    <source>
        <strain evidence="3 4">DSM 26725</strain>
    </source>
</reference>
<evidence type="ECO:0000313" key="4">
    <source>
        <dbReference type="Proteomes" id="UP000256310"/>
    </source>
</evidence>
<proteinExistence type="predicted"/>
<keyword evidence="2" id="KW-0472">Membrane</keyword>
<evidence type="ECO:0000256" key="2">
    <source>
        <dbReference type="SAM" id="Phobius"/>
    </source>
</evidence>
<dbReference type="RefSeq" id="WP_116236381.1">
    <property type="nucleotide sequence ID" value="NZ_QRDP01000004.1"/>
</dbReference>
<organism evidence="3 4">
    <name type="scientific">Parasphingopyxis lamellibrachiae</name>
    <dbReference type="NCBI Taxonomy" id="680125"/>
    <lineage>
        <taxon>Bacteria</taxon>
        <taxon>Pseudomonadati</taxon>
        <taxon>Pseudomonadota</taxon>
        <taxon>Alphaproteobacteria</taxon>
        <taxon>Sphingomonadales</taxon>
        <taxon>Sphingomonadaceae</taxon>
        <taxon>Parasphingopyxis</taxon>
    </lineage>
</organism>
<gene>
    <name evidence="3" type="ORF">DFR46_2092</name>
</gene>
<feature type="transmembrane region" description="Helical" evidence="2">
    <location>
        <begin position="21"/>
        <end position="41"/>
    </location>
</feature>
<sequence>MPRDYEPIETTETPQRSLIRVLIIAGVAFFGGVIGMGWFLVNYGGSMGILAVEENAPPSEESSAAITALERQLDEAEPGLPGAPVGETPDTAEIEADRATLARRVAQLEDRIDRIGTRAGAAAGNADRAEGLLVAFAARRALDRGVALGYIEGLLRERFGRSAPEAVARVIAASQQPVTLDGLQSRLTELEPALIGRGEGESWWDATRREFSELFVLRQEGTPSPAPRQRLQRARDKLAVGQVDTALAEVLRLPGREEADQWISDARRYIAARNALDRIETIALMEPRIAERQRQREEARENADTDTAQ</sequence>
<keyword evidence="2" id="KW-1133">Transmembrane helix</keyword>
<accession>A0A3D9FHC8</accession>